<dbReference type="InterPro" id="IPR014284">
    <property type="entry name" value="RNA_pol_sigma-70_dom"/>
</dbReference>
<evidence type="ECO:0000256" key="4">
    <source>
        <dbReference type="ARBA" id="ARBA00023163"/>
    </source>
</evidence>
<dbReference type="SUPFAM" id="SSF88946">
    <property type="entry name" value="Sigma2 domain of RNA polymerase sigma factors"/>
    <property type="match status" value="1"/>
</dbReference>
<dbReference type="STRING" id="1416801.SAMN05192553_103671"/>
<dbReference type="Pfam" id="PF04542">
    <property type="entry name" value="Sigma70_r2"/>
    <property type="match status" value="1"/>
</dbReference>
<dbReference type="EMBL" id="FNZH01000003">
    <property type="protein sequence ID" value="SEJ39709.1"/>
    <property type="molecule type" value="Genomic_DNA"/>
</dbReference>
<evidence type="ECO:0000256" key="3">
    <source>
        <dbReference type="ARBA" id="ARBA00023082"/>
    </source>
</evidence>
<dbReference type="AlphaFoldDB" id="A0A1H6YEP7"/>
<sequence>MSAKNSIREEELIDGCLKGNRKSQRQLYECYSGSFLSLCMRYVKDMDLAQDVLLEGFMKIFDNLSQYKKEGSFEGWMKRVMVTQALQTLRKNKKLAMEVNLEDPESEFTAAADMNVLEVEELLQLVAALPVGYRTVFNLFAIEGYSHREICKMLDISENTSKSQLSRARAILQQKLNTTSTKTVKKNGR</sequence>
<keyword evidence="4" id="KW-0804">Transcription</keyword>
<dbReference type="GO" id="GO:0016987">
    <property type="term" value="F:sigma factor activity"/>
    <property type="evidence" value="ECO:0007669"/>
    <property type="project" value="UniProtKB-KW"/>
</dbReference>
<accession>A0A1H6YEP7</accession>
<dbReference type="Gene3D" id="1.10.1740.10">
    <property type="match status" value="1"/>
</dbReference>
<dbReference type="InterPro" id="IPR013249">
    <property type="entry name" value="RNA_pol_sigma70_r4_t2"/>
</dbReference>
<name>A0A1H6YEP7_9BACT</name>
<dbReference type="InterPro" id="IPR039425">
    <property type="entry name" value="RNA_pol_sigma-70-like"/>
</dbReference>
<organism evidence="7 8">
    <name type="scientific">Cyclobacterium xiamenense</name>
    <dbReference type="NCBI Taxonomy" id="1297121"/>
    <lineage>
        <taxon>Bacteria</taxon>
        <taxon>Pseudomonadati</taxon>
        <taxon>Bacteroidota</taxon>
        <taxon>Cytophagia</taxon>
        <taxon>Cytophagales</taxon>
        <taxon>Cyclobacteriaceae</taxon>
        <taxon>Cyclobacterium</taxon>
    </lineage>
</organism>
<evidence type="ECO:0000256" key="2">
    <source>
        <dbReference type="ARBA" id="ARBA00023015"/>
    </source>
</evidence>
<dbReference type="SUPFAM" id="SSF88659">
    <property type="entry name" value="Sigma3 and sigma4 domains of RNA polymerase sigma factors"/>
    <property type="match status" value="1"/>
</dbReference>
<dbReference type="PANTHER" id="PTHR43133:SF46">
    <property type="entry name" value="RNA POLYMERASE SIGMA-70 FACTOR ECF SUBFAMILY"/>
    <property type="match status" value="1"/>
</dbReference>
<protein>
    <submittedName>
        <fullName evidence="7">RNA polymerase sigma-70 factor, ECF subfamily</fullName>
    </submittedName>
</protein>
<evidence type="ECO:0000256" key="1">
    <source>
        <dbReference type="ARBA" id="ARBA00010641"/>
    </source>
</evidence>
<dbReference type="CDD" id="cd06171">
    <property type="entry name" value="Sigma70_r4"/>
    <property type="match status" value="1"/>
</dbReference>
<dbReference type="InterPro" id="IPR013324">
    <property type="entry name" value="RNA_pol_sigma_r3/r4-like"/>
</dbReference>
<proteinExistence type="inferred from homology"/>
<dbReference type="GO" id="GO:0006352">
    <property type="term" value="P:DNA-templated transcription initiation"/>
    <property type="evidence" value="ECO:0007669"/>
    <property type="project" value="InterPro"/>
</dbReference>
<keyword evidence="2" id="KW-0805">Transcription regulation</keyword>
<dbReference type="Proteomes" id="UP000199403">
    <property type="component" value="Unassembled WGS sequence"/>
</dbReference>
<evidence type="ECO:0000259" key="5">
    <source>
        <dbReference type="Pfam" id="PF04542"/>
    </source>
</evidence>
<dbReference type="InterPro" id="IPR013325">
    <property type="entry name" value="RNA_pol_sigma_r2"/>
</dbReference>
<comment type="similarity">
    <text evidence="1">Belongs to the sigma-70 factor family. ECF subfamily.</text>
</comment>
<dbReference type="OrthoDB" id="941544at2"/>
<dbReference type="Pfam" id="PF08281">
    <property type="entry name" value="Sigma70_r4_2"/>
    <property type="match status" value="1"/>
</dbReference>
<dbReference type="RefSeq" id="WP_092174502.1">
    <property type="nucleotide sequence ID" value="NZ_FNZH01000003.1"/>
</dbReference>
<dbReference type="InterPro" id="IPR036388">
    <property type="entry name" value="WH-like_DNA-bd_sf"/>
</dbReference>
<gene>
    <name evidence="7" type="ORF">SAMN05192553_103671</name>
</gene>
<dbReference type="GO" id="GO:0003677">
    <property type="term" value="F:DNA binding"/>
    <property type="evidence" value="ECO:0007669"/>
    <property type="project" value="InterPro"/>
</dbReference>
<dbReference type="InterPro" id="IPR007627">
    <property type="entry name" value="RNA_pol_sigma70_r2"/>
</dbReference>
<reference evidence="8" key="1">
    <citation type="submission" date="2016-10" db="EMBL/GenBank/DDBJ databases">
        <authorList>
            <person name="Varghese N."/>
            <person name="Submissions S."/>
        </authorList>
    </citation>
    <scope>NUCLEOTIDE SEQUENCE [LARGE SCALE GENOMIC DNA]</scope>
    <source>
        <strain evidence="8">IBRC-M 10761</strain>
    </source>
</reference>
<dbReference type="Gene3D" id="1.10.10.10">
    <property type="entry name" value="Winged helix-like DNA-binding domain superfamily/Winged helix DNA-binding domain"/>
    <property type="match status" value="1"/>
</dbReference>
<keyword evidence="8" id="KW-1185">Reference proteome</keyword>
<evidence type="ECO:0000259" key="6">
    <source>
        <dbReference type="Pfam" id="PF08281"/>
    </source>
</evidence>
<feature type="domain" description="RNA polymerase sigma-70 region 2" evidence="5">
    <location>
        <begin position="27"/>
        <end position="94"/>
    </location>
</feature>
<dbReference type="PANTHER" id="PTHR43133">
    <property type="entry name" value="RNA POLYMERASE ECF-TYPE SIGMA FACTO"/>
    <property type="match status" value="1"/>
</dbReference>
<evidence type="ECO:0000313" key="7">
    <source>
        <dbReference type="EMBL" id="SEJ39709.1"/>
    </source>
</evidence>
<dbReference type="NCBIfam" id="TIGR02937">
    <property type="entry name" value="sigma70-ECF"/>
    <property type="match status" value="1"/>
</dbReference>
<keyword evidence="3" id="KW-0731">Sigma factor</keyword>
<evidence type="ECO:0000313" key="8">
    <source>
        <dbReference type="Proteomes" id="UP000199403"/>
    </source>
</evidence>
<feature type="domain" description="RNA polymerase sigma factor 70 region 4 type 2" evidence="6">
    <location>
        <begin position="120"/>
        <end position="170"/>
    </location>
</feature>